<evidence type="ECO:0000256" key="8">
    <source>
        <dbReference type="ARBA" id="ARBA00023273"/>
    </source>
</evidence>
<evidence type="ECO:0008006" key="13">
    <source>
        <dbReference type="Google" id="ProtNLM"/>
    </source>
</evidence>
<dbReference type="GO" id="GO:0005929">
    <property type="term" value="C:cilium"/>
    <property type="evidence" value="ECO:0007669"/>
    <property type="project" value="TreeGrafter"/>
</dbReference>
<comment type="subcellular location">
    <subcellularLocation>
        <location evidence="1">Cytoplasm</location>
        <location evidence="1">Cytoskeleton</location>
        <location evidence="1">Flagellum axoneme</location>
    </subcellularLocation>
</comment>
<evidence type="ECO:0000313" key="11">
    <source>
        <dbReference type="EMBL" id="SPQ94324.1"/>
    </source>
</evidence>
<feature type="compositionally biased region" description="Basic residues" evidence="10">
    <location>
        <begin position="1"/>
        <end position="11"/>
    </location>
</feature>
<geneLocation type="mitochondrion" evidence="11"/>
<dbReference type="PANTHER" id="PTHR21648:SF0">
    <property type="entry name" value="RADIAL SPOKE HEAD PROTEIN 3 HOMOLOG"/>
    <property type="match status" value="1"/>
</dbReference>
<evidence type="ECO:0000256" key="6">
    <source>
        <dbReference type="ARBA" id="ARBA00023069"/>
    </source>
</evidence>
<keyword evidence="4" id="KW-0597">Phosphoprotein</keyword>
<keyword evidence="9" id="KW-0175">Coiled coil</keyword>
<dbReference type="PANTHER" id="PTHR21648">
    <property type="entry name" value="FLAGELLAR RADIAL SPOKE PROTEIN 3"/>
    <property type="match status" value="1"/>
</dbReference>
<keyword evidence="6" id="KW-0969">Cilium</keyword>
<reference evidence="11 12" key="1">
    <citation type="submission" date="2018-03" db="EMBL/GenBank/DDBJ databases">
        <authorList>
            <person name="Fogelqvist J."/>
        </authorList>
    </citation>
    <scope>NUCLEOTIDE SEQUENCE [LARGE SCALE GENOMIC DNA]</scope>
</reference>
<dbReference type="Proteomes" id="UP000290189">
    <property type="component" value="Unassembled WGS sequence"/>
</dbReference>
<feature type="coiled-coil region" evidence="9">
    <location>
        <begin position="319"/>
        <end position="346"/>
    </location>
</feature>
<feature type="compositionally biased region" description="Low complexity" evidence="10">
    <location>
        <begin position="347"/>
        <end position="360"/>
    </location>
</feature>
<evidence type="ECO:0000256" key="2">
    <source>
        <dbReference type="ARBA" id="ARBA00006737"/>
    </source>
</evidence>
<keyword evidence="5" id="KW-0282">Flagellum</keyword>
<proteinExistence type="inferred from homology"/>
<organism evidence="11 12">
    <name type="scientific">Plasmodiophora brassicae</name>
    <name type="common">Clubroot disease agent</name>
    <dbReference type="NCBI Taxonomy" id="37360"/>
    <lineage>
        <taxon>Eukaryota</taxon>
        <taxon>Sar</taxon>
        <taxon>Rhizaria</taxon>
        <taxon>Endomyxa</taxon>
        <taxon>Phytomyxea</taxon>
        <taxon>Plasmodiophorida</taxon>
        <taxon>Plasmodiophoridae</taxon>
        <taxon>Plasmodiophora</taxon>
    </lineage>
</organism>
<evidence type="ECO:0000256" key="7">
    <source>
        <dbReference type="ARBA" id="ARBA00023212"/>
    </source>
</evidence>
<dbReference type="EMBL" id="OVEO01000002">
    <property type="protein sequence ID" value="SPQ94324.1"/>
    <property type="molecule type" value="Genomic_DNA"/>
</dbReference>
<protein>
    <recommendedName>
        <fullName evidence="13">Radial spoke protein 3</fullName>
    </recommendedName>
</protein>
<keyword evidence="3" id="KW-0963">Cytoplasm</keyword>
<feature type="region of interest" description="Disordered" evidence="10">
    <location>
        <begin position="347"/>
        <end position="366"/>
    </location>
</feature>
<keyword evidence="8" id="KW-0966">Cell projection</keyword>
<evidence type="ECO:0000313" key="12">
    <source>
        <dbReference type="Proteomes" id="UP000290189"/>
    </source>
</evidence>
<evidence type="ECO:0000256" key="9">
    <source>
        <dbReference type="SAM" id="Coils"/>
    </source>
</evidence>
<evidence type="ECO:0000256" key="10">
    <source>
        <dbReference type="SAM" id="MobiDB-lite"/>
    </source>
</evidence>
<dbReference type="AlphaFoldDB" id="A0A3P3Y2M3"/>
<dbReference type="InterPro" id="IPR009290">
    <property type="entry name" value="Radial_spoke_3"/>
</dbReference>
<gene>
    <name evidence="11" type="ORF">PLBR_LOCUS1539</name>
</gene>
<evidence type="ECO:0000256" key="1">
    <source>
        <dbReference type="ARBA" id="ARBA00004611"/>
    </source>
</evidence>
<accession>A0A3P3Y2M3</accession>
<keyword evidence="11" id="KW-0496">Mitochondrion</keyword>
<evidence type="ECO:0000256" key="3">
    <source>
        <dbReference type="ARBA" id="ARBA00022490"/>
    </source>
</evidence>
<dbReference type="Pfam" id="PF06098">
    <property type="entry name" value="Radial_spoke_3"/>
    <property type="match status" value="1"/>
</dbReference>
<feature type="region of interest" description="Disordered" evidence="10">
    <location>
        <begin position="1"/>
        <end position="94"/>
    </location>
</feature>
<sequence length="366" mass="40917">MATEQRRRRPGSRVFIGPSERSMPPLPQNIMFDRRVCRGSPYKHRAPMNNDDPGRQTISRARTRCSAPRAEKDTLKERRTQSLTPEPVPGRQHTTVQTKSFVDVLGEAGPGKEMAVQTEPSEDCPDPRLFPPVHTGVSVATEIGPGDLFDFDREVAPILEVLVAKTCDQAVMDVVSEEELKAIERQQVRFEQMRNVEVAELQRLEAREARVAAEKHRRLEQERERRSREVDVARKMAARTVAKNTLYSMQQVVLGTMVARSAFVDPVVDEVEHKFIPWLSDAASNVLDEAAVSRQVTEGVVLDALAHRRQQDDAITEERQGLLQTIEEERRRMAELARQQQEAAAAAAAASAASASAAAEQEQDNA</sequence>
<name>A0A3P3Y2M3_PLABS</name>
<evidence type="ECO:0000256" key="4">
    <source>
        <dbReference type="ARBA" id="ARBA00022553"/>
    </source>
</evidence>
<feature type="coiled-coil region" evidence="9">
    <location>
        <begin position="209"/>
        <end position="236"/>
    </location>
</feature>
<evidence type="ECO:0000256" key="5">
    <source>
        <dbReference type="ARBA" id="ARBA00022846"/>
    </source>
</evidence>
<keyword evidence="7" id="KW-0206">Cytoskeleton</keyword>
<comment type="similarity">
    <text evidence="2">Belongs to the flagellar radial spoke RSP3 family.</text>
</comment>
<feature type="compositionally biased region" description="Basic and acidic residues" evidence="10">
    <location>
        <begin position="69"/>
        <end position="80"/>
    </location>
</feature>